<evidence type="ECO:0000256" key="1">
    <source>
        <dbReference type="SAM" id="MobiDB-lite"/>
    </source>
</evidence>
<evidence type="ECO:0000313" key="4">
    <source>
        <dbReference type="EMBL" id="TCC33896.1"/>
    </source>
</evidence>
<reference evidence="4 5" key="1">
    <citation type="submission" date="2019-02" db="EMBL/GenBank/DDBJ databases">
        <title>Kribbella capetownensis sp. nov. and Kribbella speibonae sp. nov., isolated from soil.</title>
        <authorList>
            <person name="Curtis S.M."/>
            <person name="Norton I."/>
            <person name="Everest G.J."/>
            <person name="Meyers P.R."/>
        </authorList>
    </citation>
    <scope>NUCLEOTIDE SEQUENCE [LARGE SCALE GENOMIC DNA]</scope>
    <source>
        <strain evidence="4 5">YM53</strain>
    </source>
</reference>
<dbReference type="RefSeq" id="WP_131519383.1">
    <property type="nucleotide sequence ID" value="NZ_SJKD01000019.1"/>
</dbReference>
<feature type="region of interest" description="Disordered" evidence="1">
    <location>
        <begin position="45"/>
        <end position="86"/>
    </location>
</feature>
<organism evidence="4 5">
    <name type="scientific">Kribbella capetownensis</name>
    <dbReference type="NCBI Taxonomy" id="1572659"/>
    <lineage>
        <taxon>Bacteria</taxon>
        <taxon>Bacillati</taxon>
        <taxon>Actinomycetota</taxon>
        <taxon>Actinomycetes</taxon>
        <taxon>Propionibacteriales</taxon>
        <taxon>Kribbellaceae</taxon>
        <taxon>Kribbella</taxon>
    </lineage>
</organism>
<feature type="domain" description="DUF8175" evidence="3">
    <location>
        <begin position="62"/>
        <end position="256"/>
    </location>
</feature>
<evidence type="ECO:0000259" key="3">
    <source>
        <dbReference type="Pfam" id="PF26526"/>
    </source>
</evidence>
<keyword evidence="2" id="KW-0472">Membrane</keyword>
<name>A0A4R0IR14_9ACTN</name>
<feature type="compositionally biased region" description="Low complexity" evidence="1">
    <location>
        <begin position="56"/>
        <end position="74"/>
    </location>
</feature>
<proteinExistence type="predicted"/>
<dbReference type="EMBL" id="SJKD01000019">
    <property type="protein sequence ID" value="TCC33896.1"/>
    <property type="molecule type" value="Genomic_DNA"/>
</dbReference>
<dbReference type="InterPro" id="IPR058488">
    <property type="entry name" value="DUF8175"/>
</dbReference>
<dbReference type="Pfam" id="PF26526">
    <property type="entry name" value="DUF8175"/>
    <property type="match status" value="1"/>
</dbReference>
<keyword evidence="2" id="KW-0812">Transmembrane</keyword>
<dbReference type="Proteomes" id="UP000293342">
    <property type="component" value="Unassembled WGS sequence"/>
</dbReference>
<dbReference type="AlphaFoldDB" id="A0A4R0IR14"/>
<sequence length="260" mass="27589">MSSRITPPGADNDSTSRRRWTLVLAGLVLVVVVVGAILLLVNRDDQPEATPPPSQPTDTTSTSTPTEQPSATTSGPQTCDLPAGSQTIPSTPIHGANWDLVNRYAVPSAEKFGPQITDPDSLRRCFAHSPVGSVFAAYNFFAAMSPPDDPTGAKTFPILRRIMTTGPDLDSYIQLLKNMDDTGSGGGGVQLVGFKVLDATTDRVTMLLAAEANGGYASSTWTLVWQGDDWKVVAPQPGEKAGDPYTTLQDLTGFVPWRGA</sequence>
<evidence type="ECO:0000256" key="2">
    <source>
        <dbReference type="SAM" id="Phobius"/>
    </source>
</evidence>
<comment type="caution">
    <text evidence="4">The sequence shown here is derived from an EMBL/GenBank/DDBJ whole genome shotgun (WGS) entry which is preliminary data.</text>
</comment>
<dbReference type="OrthoDB" id="4428031at2"/>
<protein>
    <recommendedName>
        <fullName evidence="3">DUF8175 domain-containing protein</fullName>
    </recommendedName>
</protein>
<keyword evidence="2" id="KW-1133">Transmembrane helix</keyword>
<keyword evidence="5" id="KW-1185">Reference proteome</keyword>
<feature type="transmembrane region" description="Helical" evidence="2">
    <location>
        <begin position="20"/>
        <end position="41"/>
    </location>
</feature>
<gene>
    <name evidence="4" type="ORF">E0H75_42325</name>
</gene>
<accession>A0A4R0IR14</accession>
<evidence type="ECO:0000313" key="5">
    <source>
        <dbReference type="Proteomes" id="UP000293342"/>
    </source>
</evidence>